<name>A0A0D2VBS5_GOSRA</name>
<feature type="domain" description="Pectinesterase catalytic" evidence="7">
    <location>
        <begin position="43"/>
        <end position="120"/>
    </location>
</feature>
<dbReference type="PANTHER" id="PTHR31321">
    <property type="entry name" value="ACYL-COA THIOESTER HYDROLASE YBHC-RELATED"/>
    <property type="match status" value="1"/>
</dbReference>
<keyword evidence="5" id="KW-0063">Aspartyl esterase</keyword>
<gene>
    <name evidence="8" type="ORF">B456_010G178400</name>
</gene>
<dbReference type="OMA" id="FLGYKII"/>
<evidence type="ECO:0000256" key="4">
    <source>
        <dbReference type="ARBA" id="ARBA00022801"/>
    </source>
</evidence>
<dbReference type="SUPFAM" id="SSF51126">
    <property type="entry name" value="Pectin lyase-like"/>
    <property type="match status" value="1"/>
</dbReference>
<accession>A0A0D2VBS5</accession>
<keyword evidence="4" id="KW-0378">Hydrolase</keyword>
<dbReference type="InterPro" id="IPR011050">
    <property type="entry name" value="Pectin_lyase_fold/virulence"/>
</dbReference>
<evidence type="ECO:0000313" key="9">
    <source>
        <dbReference type="Proteomes" id="UP000032304"/>
    </source>
</evidence>
<sequence>MLDREASLRRARVEASLFDGISWGMGEDAIAEAERYHLHSISKGGAFITAQERESLSDDTSFTFLGYKIIRVRSALLGRTWVAYFKVIFALSYMSNVILPQGWDDWGDTSKQSTVFCNEY</sequence>
<dbReference type="Proteomes" id="UP000032304">
    <property type="component" value="Chromosome 10"/>
</dbReference>
<dbReference type="Pfam" id="PF01095">
    <property type="entry name" value="Pectinesterase"/>
    <property type="match status" value="1"/>
</dbReference>
<keyword evidence="9" id="KW-1185">Reference proteome</keyword>
<comment type="similarity">
    <text evidence="2">Belongs to the pectinesterase family.</text>
</comment>
<dbReference type="InterPro" id="IPR000070">
    <property type="entry name" value="Pectinesterase_cat"/>
</dbReference>
<dbReference type="STRING" id="29730.A0A0D2VBS5"/>
<keyword evidence="6" id="KW-0812">Transmembrane</keyword>
<dbReference type="GO" id="GO:0045490">
    <property type="term" value="P:pectin catabolic process"/>
    <property type="evidence" value="ECO:0007669"/>
    <property type="project" value="UniProtKB-UniPathway"/>
</dbReference>
<dbReference type="OrthoDB" id="982512at2759"/>
<organism evidence="8 9">
    <name type="scientific">Gossypium raimondii</name>
    <name type="common">Peruvian cotton</name>
    <name type="synonym">Gossypium klotzschianum subsp. raimondii</name>
    <dbReference type="NCBI Taxonomy" id="29730"/>
    <lineage>
        <taxon>Eukaryota</taxon>
        <taxon>Viridiplantae</taxon>
        <taxon>Streptophyta</taxon>
        <taxon>Embryophyta</taxon>
        <taxon>Tracheophyta</taxon>
        <taxon>Spermatophyta</taxon>
        <taxon>Magnoliopsida</taxon>
        <taxon>eudicotyledons</taxon>
        <taxon>Gunneridae</taxon>
        <taxon>Pentapetalae</taxon>
        <taxon>rosids</taxon>
        <taxon>malvids</taxon>
        <taxon>Malvales</taxon>
        <taxon>Malvaceae</taxon>
        <taxon>Malvoideae</taxon>
        <taxon>Gossypium</taxon>
    </lineage>
</organism>
<dbReference type="UniPathway" id="UPA00545">
    <property type="reaction ID" value="UER00823"/>
</dbReference>
<dbReference type="Gene3D" id="2.160.20.10">
    <property type="entry name" value="Single-stranded right-handed beta-helix, Pectin lyase-like"/>
    <property type="match status" value="1"/>
</dbReference>
<evidence type="ECO:0000256" key="2">
    <source>
        <dbReference type="ARBA" id="ARBA00008891"/>
    </source>
</evidence>
<dbReference type="GO" id="GO:0042545">
    <property type="term" value="P:cell wall modification"/>
    <property type="evidence" value="ECO:0007669"/>
    <property type="project" value="InterPro"/>
</dbReference>
<comment type="pathway">
    <text evidence="1">Glycan metabolism; pectin degradation; 2-dehydro-3-deoxy-D-gluconate from pectin: step 1/5.</text>
</comment>
<evidence type="ECO:0000256" key="3">
    <source>
        <dbReference type="ARBA" id="ARBA00013229"/>
    </source>
</evidence>
<protein>
    <recommendedName>
        <fullName evidence="3">pectinesterase</fullName>
        <ecNumber evidence="3">3.1.1.11</ecNumber>
    </recommendedName>
</protein>
<dbReference type="AlphaFoldDB" id="A0A0D2VBS5"/>
<dbReference type="GO" id="GO:0030599">
    <property type="term" value="F:pectinesterase activity"/>
    <property type="evidence" value="ECO:0007669"/>
    <property type="project" value="UniProtKB-EC"/>
</dbReference>
<evidence type="ECO:0000259" key="7">
    <source>
        <dbReference type="Pfam" id="PF01095"/>
    </source>
</evidence>
<keyword evidence="6" id="KW-0472">Membrane</keyword>
<evidence type="ECO:0000313" key="8">
    <source>
        <dbReference type="EMBL" id="KJB67160.1"/>
    </source>
</evidence>
<dbReference type="EMBL" id="CM001749">
    <property type="protein sequence ID" value="KJB67160.1"/>
    <property type="molecule type" value="Genomic_DNA"/>
</dbReference>
<evidence type="ECO:0000256" key="1">
    <source>
        <dbReference type="ARBA" id="ARBA00005184"/>
    </source>
</evidence>
<proteinExistence type="inferred from homology"/>
<dbReference type="Gramene" id="KJB67160">
    <property type="protein sequence ID" value="KJB67160"/>
    <property type="gene ID" value="B456_010G178400"/>
</dbReference>
<evidence type="ECO:0000256" key="5">
    <source>
        <dbReference type="ARBA" id="ARBA00023085"/>
    </source>
</evidence>
<reference evidence="8 9" key="1">
    <citation type="journal article" date="2012" name="Nature">
        <title>Repeated polyploidization of Gossypium genomes and the evolution of spinnable cotton fibres.</title>
        <authorList>
            <person name="Paterson A.H."/>
            <person name="Wendel J.F."/>
            <person name="Gundlach H."/>
            <person name="Guo H."/>
            <person name="Jenkins J."/>
            <person name="Jin D."/>
            <person name="Llewellyn D."/>
            <person name="Showmaker K.C."/>
            <person name="Shu S."/>
            <person name="Udall J."/>
            <person name="Yoo M.J."/>
            <person name="Byers R."/>
            <person name="Chen W."/>
            <person name="Doron-Faigenboim A."/>
            <person name="Duke M.V."/>
            <person name="Gong L."/>
            <person name="Grimwood J."/>
            <person name="Grover C."/>
            <person name="Grupp K."/>
            <person name="Hu G."/>
            <person name="Lee T.H."/>
            <person name="Li J."/>
            <person name="Lin L."/>
            <person name="Liu T."/>
            <person name="Marler B.S."/>
            <person name="Page J.T."/>
            <person name="Roberts A.W."/>
            <person name="Romanel E."/>
            <person name="Sanders W.S."/>
            <person name="Szadkowski E."/>
            <person name="Tan X."/>
            <person name="Tang H."/>
            <person name="Xu C."/>
            <person name="Wang J."/>
            <person name="Wang Z."/>
            <person name="Zhang D."/>
            <person name="Zhang L."/>
            <person name="Ashrafi H."/>
            <person name="Bedon F."/>
            <person name="Bowers J.E."/>
            <person name="Brubaker C.L."/>
            <person name="Chee P.W."/>
            <person name="Das S."/>
            <person name="Gingle A.R."/>
            <person name="Haigler C.H."/>
            <person name="Harker D."/>
            <person name="Hoffmann L.V."/>
            <person name="Hovav R."/>
            <person name="Jones D.C."/>
            <person name="Lemke C."/>
            <person name="Mansoor S."/>
            <person name="ur Rahman M."/>
            <person name="Rainville L.N."/>
            <person name="Rambani A."/>
            <person name="Reddy U.K."/>
            <person name="Rong J.K."/>
            <person name="Saranga Y."/>
            <person name="Scheffler B.E."/>
            <person name="Scheffler J.A."/>
            <person name="Stelly D.M."/>
            <person name="Triplett B.A."/>
            <person name="Van Deynze A."/>
            <person name="Vaslin M.F."/>
            <person name="Waghmare V.N."/>
            <person name="Walford S.A."/>
            <person name="Wright R.J."/>
            <person name="Zaki E.A."/>
            <person name="Zhang T."/>
            <person name="Dennis E.S."/>
            <person name="Mayer K.F."/>
            <person name="Peterson D.G."/>
            <person name="Rokhsar D.S."/>
            <person name="Wang X."/>
            <person name="Schmutz J."/>
        </authorList>
    </citation>
    <scope>NUCLEOTIDE SEQUENCE [LARGE SCALE GENOMIC DNA]</scope>
</reference>
<feature type="transmembrane region" description="Helical" evidence="6">
    <location>
        <begin position="81"/>
        <end position="99"/>
    </location>
</feature>
<keyword evidence="6" id="KW-1133">Transmembrane helix</keyword>
<dbReference type="PANTHER" id="PTHR31321:SF77">
    <property type="entry name" value="PECTINESTERASE CATALYTIC DOMAIN-CONTAINING PROTEIN"/>
    <property type="match status" value="1"/>
</dbReference>
<dbReference type="InterPro" id="IPR012334">
    <property type="entry name" value="Pectin_lyas_fold"/>
</dbReference>
<dbReference type="EC" id="3.1.1.11" evidence="3"/>
<evidence type="ECO:0000256" key="6">
    <source>
        <dbReference type="SAM" id="Phobius"/>
    </source>
</evidence>